<dbReference type="SUPFAM" id="SSF63817">
    <property type="entry name" value="Sortase"/>
    <property type="match status" value="1"/>
</dbReference>
<dbReference type="GO" id="GO:0016787">
    <property type="term" value="F:hydrolase activity"/>
    <property type="evidence" value="ECO:0007669"/>
    <property type="project" value="UniProtKB-KW"/>
</dbReference>
<dbReference type="InterPro" id="IPR053465">
    <property type="entry name" value="Sortase_Class_E"/>
</dbReference>
<name>A0A931D9Y1_9MICC</name>
<feature type="active site" description="Proton donor/acceptor" evidence="2">
    <location>
        <position position="144"/>
    </location>
</feature>
<proteinExistence type="predicted"/>
<feature type="active site" description="Acyl-thioester intermediate" evidence="2">
    <location>
        <position position="212"/>
    </location>
</feature>
<sequence>MAARSARAAVGVIGELLITAGVLVLLFVAWELWWTNIEADARQDDAASNLIQEFAAPDVGAPGEGPERSTADQAEQDRADYGEPPIASVDSTTFALLYVPRFGEDYVRPVSSGVGLEVLNTVGIGHYPQTQRPGEAGNFALAGHRQTHGQVFYSIDRLTDGDRLYVQTAEGFYQYRYRSTEIVTPATGEVLAPVPHQPGVQPTESLLTLTSCHPLYTTRERIIAYAVLESFRPLEAGPQDAIRAAYRSVAQ</sequence>
<keyword evidence="6" id="KW-1185">Reference proteome</keyword>
<dbReference type="EMBL" id="JADOTZ010000001">
    <property type="protein sequence ID" value="MBG6084718.1"/>
    <property type="molecule type" value="Genomic_DNA"/>
</dbReference>
<feature type="transmembrane region" description="Helical" evidence="4">
    <location>
        <begin position="12"/>
        <end position="34"/>
    </location>
</feature>
<dbReference type="Proteomes" id="UP000625033">
    <property type="component" value="Unassembled WGS sequence"/>
</dbReference>
<evidence type="ECO:0000256" key="4">
    <source>
        <dbReference type="SAM" id="Phobius"/>
    </source>
</evidence>
<dbReference type="NCBIfam" id="TIGR01076">
    <property type="entry name" value="sortase_fam"/>
    <property type="match status" value="1"/>
</dbReference>
<keyword evidence="1 5" id="KW-0378">Hydrolase</keyword>
<gene>
    <name evidence="5" type="ORF">IW252_001485</name>
</gene>
<accession>A0A931D9Y1</accession>
<evidence type="ECO:0000256" key="2">
    <source>
        <dbReference type="PIRSR" id="PIRSR605754-1"/>
    </source>
</evidence>
<dbReference type="Gene3D" id="2.40.260.10">
    <property type="entry name" value="Sortase"/>
    <property type="match status" value="1"/>
</dbReference>
<dbReference type="AlphaFoldDB" id="A0A931D9Y1"/>
<evidence type="ECO:0000256" key="3">
    <source>
        <dbReference type="SAM" id="MobiDB-lite"/>
    </source>
</evidence>
<dbReference type="InterPro" id="IPR023365">
    <property type="entry name" value="Sortase_dom-sf"/>
</dbReference>
<evidence type="ECO:0000313" key="6">
    <source>
        <dbReference type="Proteomes" id="UP000625033"/>
    </source>
</evidence>
<organism evidence="5 6">
    <name type="scientific">Zhihengliuella flava</name>
    <dbReference type="NCBI Taxonomy" id="1285193"/>
    <lineage>
        <taxon>Bacteria</taxon>
        <taxon>Bacillati</taxon>
        <taxon>Actinomycetota</taxon>
        <taxon>Actinomycetes</taxon>
        <taxon>Micrococcales</taxon>
        <taxon>Micrococcaceae</taxon>
        <taxon>Zhihengliuella</taxon>
    </lineage>
</organism>
<dbReference type="EC" id="3.4.22.70" evidence="5"/>
<feature type="region of interest" description="Disordered" evidence="3">
    <location>
        <begin position="56"/>
        <end position="84"/>
    </location>
</feature>
<keyword evidence="4" id="KW-0812">Transmembrane</keyword>
<dbReference type="Pfam" id="PF04203">
    <property type="entry name" value="Sortase"/>
    <property type="match status" value="1"/>
</dbReference>
<protein>
    <submittedName>
        <fullName evidence="5">Sortase A</fullName>
        <ecNumber evidence="5">3.4.22.70</ecNumber>
    </submittedName>
</protein>
<dbReference type="NCBIfam" id="NF033747">
    <property type="entry name" value="class_E_sortase"/>
    <property type="match status" value="1"/>
</dbReference>
<reference evidence="5" key="1">
    <citation type="submission" date="2020-11" db="EMBL/GenBank/DDBJ databases">
        <title>Sequencing the genomes of 1000 actinobacteria strains.</title>
        <authorList>
            <person name="Klenk H.-P."/>
        </authorList>
    </citation>
    <scope>NUCLEOTIDE SEQUENCE</scope>
    <source>
        <strain evidence="5">DSM 26152</strain>
    </source>
</reference>
<dbReference type="RefSeq" id="WP_196835985.1">
    <property type="nucleotide sequence ID" value="NZ_JADOTZ010000001.1"/>
</dbReference>
<keyword evidence="4" id="KW-1133">Transmembrane helix</keyword>
<evidence type="ECO:0000256" key="1">
    <source>
        <dbReference type="ARBA" id="ARBA00022801"/>
    </source>
</evidence>
<keyword evidence="4" id="KW-0472">Membrane</keyword>
<dbReference type="CDD" id="cd05830">
    <property type="entry name" value="Sortase_E"/>
    <property type="match status" value="1"/>
</dbReference>
<comment type="caution">
    <text evidence="5">The sequence shown here is derived from an EMBL/GenBank/DDBJ whole genome shotgun (WGS) entry which is preliminary data.</text>
</comment>
<evidence type="ECO:0000313" key="5">
    <source>
        <dbReference type="EMBL" id="MBG6084718.1"/>
    </source>
</evidence>
<feature type="compositionally biased region" description="Basic and acidic residues" evidence="3">
    <location>
        <begin position="65"/>
        <end position="81"/>
    </location>
</feature>
<dbReference type="InterPro" id="IPR005754">
    <property type="entry name" value="Sortase"/>
</dbReference>
<dbReference type="InterPro" id="IPR042003">
    <property type="entry name" value="Sortase_E"/>
</dbReference>